<dbReference type="RefSeq" id="XP_043168051.1">
    <property type="nucleotide sequence ID" value="XM_043312116.1"/>
</dbReference>
<feature type="region of interest" description="Disordered" evidence="1">
    <location>
        <begin position="1"/>
        <end position="123"/>
    </location>
</feature>
<protein>
    <submittedName>
        <fullName evidence="2">Uncharacterized protein</fullName>
    </submittedName>
</protein>
<evidence type="ECO:0000256" key="1">
    <source>
        <dbReference type="SAM" id="MobiDB-lite"/>
    </source>
</evidence>
<dbReference type="PANTHER" id="PTHR37540">
    <property type="entry name" value="TRANSCRIPTION FACTOR (ACR-2), PUTATIVE-RELATED-RELATED"/>
    <property type="match status" value="1"/>
</dbReference>
<reference evidence="2" key="1">
    <citation type="submission" date="2021-05" db="EMBL/GenBank/DDBJ databases">
        <authorList>
            <person name="Stam R."/>
        </authorList>
    </citation>
    <scope>NUCLEOTIDE SEQUENCE</scope>
    <source>
        <strain evidence="2">CS162</strain>
    </source>
</reference>
<comment type="caution">
    <text evidence="2">The sequence shown here is derived from an EMBL/GenBank/DDBJ whole genome shotgun (WGS) entry which is preliminary data.</text>
</comment>
<proteinExistence type="predicted"/>
<sequence length="646" mass="71252">MSSSPKGQAAGNGGFRWITGNKPDDFKTKDVMQAVRQTAMGSYLKTAKSHAGDKPRANSETSDKSRSSIGSQGGMTPRPMKTPKGKGKSDSEKKSLLPNKPSQPKSNDQSTSNPGTQVARQSTLPQRPIVVPIMAGIRYPFDLYPVPPLFSLGKSLDPFGTMFQSRDARVNVEGLKFKCAIYFGTAGLGKYWIPECLRYPHTFLSTLYMASAYDDVIENRQVESLETAALRQDVIHFVSEHLTNREQCVADHNIIAVSQLILGTVISRMDAGLRFHQDGIATMIRQRGGLGKLGVNGQLASAVSWANLATAVLREDKPTQMYFEYCTSRSTKRYHVDDVIPESPIYQPHGKYVTLERSTKCTKNARKLLDDIRTMMEVFLDTQGSSRPSDISKLANLHKRINRYPSGLKENDWRYEAIRLTAKIQAQAIIDHIPLSAALNRVQSSEVQPAMYSPSIASRSNDSISSTIEIQQVTPVTDCSESPTSGSFGEFYSQQQLGFPFGHRASNSSTQSQRPSFMSVQSSSPDASPRQWVSAPTSSRTSILQQVRHALEKSGISECWSDMAGVLLWIGLVMGAASNKSDDKIVRRYFSATTIRACIMLCFEHPEAIHSTMLKMTEVVGALSKKPGDAQLVRKDSAVSRKKTKV</sequence>
<feature type="region of interest" description="Disordered" evidence="1">
    <location>
        <begin position="503"/>
        <end position="538"/>
    </location>
</feature>
<dbReference type="EMBL" id="CAJRGZ010000017">
    <property type="protein sequence ID" value="CAG5156708.1"/>
    <property type="molecule type" value="Genomic_DNA"/>
</dbReference>
<name>A0A8J2I1F9_9PLEO</name>
<gene>
    <name evidence="2" type="ORF">ALTATR162_LOCUS4505</name>
</gene>
<evidence type="ECO:0000313" key="3">
    <source>
        <dbReference type="Proteomes" id="UP000676310"/>
    </source>
</evidence>
<keyword evidence="3" id="KW-1185">Reference proteome</keyword>
<feature type="compositionally biased region" description="Basic and acidic residues" evidence="1">
    <location>
        <begin position="50"/>
        <end position="66"/>
    </location>
</feature>
<dbReference type="GeneID" id="67016180"/>
<dbReference type="AlphaFoldDB" id="A0A8J2I1F9"/>
<accession>A0A8J2I1F9</accession>
<feature type="compositionally biased region" description="Polar residues" evidence="1">
    <location>
        <begin position="505"/>
        <end position="526"/>
    </location>
</feature>
<organism evidence="2 3">
    <name type="scientific">Alternaria atra</name>
    <dbReference type="NCBI Taxonomy" id="119953"/>
    <lineage>
        <taxon>Eukaryota</taxon>
        <taxon>Fungi</taxon>
        <taxon>Dikarya</taxon>
        <taxon>Ascomycota</taxon>
        <taxon>Pezizomycotina</taxon>
        <taxon>Dothideomycetes</taxon>
        <taxon>Pleosporomycetidae</taxon>
        <taxon>Pleosporales</taxon>
        <taxon>Pleosporineae</taxon>
        <taxon>Pleosporaceae</taxon>
        <taxon>Alternaria</taxon>
        <taxon>Alternaria sect. Ulocladioides</taxon>
    </lineage>
</organism>
<dbReference type="PANTHER" id="PTHR37540:SF5">
    <property type="entry name" value="TRANSCRIPTION FACTOR DOMAIN-CONTAINING PROTEIN"/>
    <property type="match status" value="1"/>
</dbReference>
<evidence type="ECO:0000313" key="2">
    <source>
        <dbReference type="EMBL" id="CAG5156708.1"/>
    </source>
</evidence>
<dbReference type="Proteomes" id="UP000676310">
    <property type="component" value="Unassembled WGS sequence"/>
</dbReference>
<feature type="compositionally biased region" description="Polar residues" evidence="1">
    <location>
        <begin position="100"/>
        <end position="123"/>
    </location>
</feature>
<dbReference type="OrthoDB" id="4159781at2759"/>